<gene>
    <name evidence="3" type="ORF">NAEGRDRAFT_82325</name>
</gene>
<dbReference type="VEuPathDB" id="AmoebaDB:NAEGRDRAFT_82325"/>
<accession>D2W4N1</accession>
<feature type="region of interest" description="Disordered" evidence="1">
    <location>
        <begin position="327"/>
        <end position="349"/>
    </location>
</feature>
<evidence type="ECO:0000313" key="4">
    <source>
        <dbReference type="Proteomes" id="UP000006671"/>
    </source>
</evidence>
<evidence type="ECO:0000256" key="2">
    <source>
        <dbReference type="SAM" id="Phobius"/>
    </source>
</evidence>
<sequence>MKRFFDSAGRVKSFSHHEYLLSLFISSLLLMMLLFSTTTINATSSDNNLAPTYKLETIAGGNLGDGYNGLDTPIGHPHAIAFYPRTIPTPLVNLVEDERPQDLIIIDRANNLIRKLTYNWTGVIVDPEQEVFDNIPTVVSTIAGVAASGSSSNENTDGLPANTVKLTNPNTVTVSLMTVVPTSVLARHSVALSRIACAYYDKTTDSWKTDRVTTTILSSQQGATASTYSVVCSTTHWPSSFALIAQPITPPTSSSGKTPQPTPSPNKPTPSPNKPSTSSNKPTSSSAGTIITEKGDKSYIVVLVGFILMIIIAIVIGVGYYIYKKKQGQTAPQNQNDGNGNYATLAEEP</sequence>
<evidence type="ECO:0000313" key="3">
    <source>
        <dbReference type="EMBL" id="EFC35971.1"/>
    </source>
</evidence>
<protein>
    <submittedName>
        <fullName evidence="3">Predicted protein</fullName>
    </submittedName>
</protein>
<keyword evidence="2" id="KW-1133">Transmembrane helix</keyword>
<dbReference type="RefSeq" id="XP_002668715.1">
    <property type="nucleotide sequence ID" value="XM_002668669.1"/>
</dbReference>
<feature type="compositionally biased region" description="Pro residues" evidence="1">
    <location>
        <begin position="260"/>
        <end position="273"/>
    </location>
</feature>
<name>D2W4N1_NAEGR</name>
<proteinExistence type="predicted"/>
<dbReference type="KEGG" id="ngr:NAEGRDRAFT_82325"/>
<reference evidence="3 4" key="1">
    <citation type="journal article" date="2010" name="Cell">
        <title>The genome of Naegleria gruberi illuminates early eukaryotic versatility.</title>
        <authorList>
            <person name="Fritz-Laylin L.K."/>
            <person name="Prochnik S.E."/>
            <person name="Ginger M.L."/>
            <person name="Dacks J.B."/>
            <person name="Carpenter M.L."/>
            <person name="Field M.C."/>
            <person name="Kuo A."/>
            <person name="Paredez A."/>
            <person name="Chapman J."/>
            <person name="Pham J."/>
            <person name="Shu S."/>
            <person name="Neupane R."/>
            <person name="Cipriano M."/>
            <person name="Mancuso J."/>
            <person name="Tu H."/>
            <person name="Salamov A."/>
            <person name="Lindquist E."/>
            <person name="Shapiro H."/>
            <person name="Lucas S."/>
            <person name="Grigoriev I.V."/>
            <person name="Cande W.Z."/>
            <person name="Fulton C."/>
            <person name="Rokhsar D.S."/>
            <person name="Dawson S.C."/>
        </authorList>
    </citation>
    <scope>NUCLEOTIDE SEQUENCE [LARGE SCALE GENOMIC DNA]</scope>
    <source>
        <strain evidence="3 4">NEG-M</strain>
    </source>
</reference>
<evidence type="ECO:0000256" key="1">
    <source>
        <dbReference type="SAM" id="MobiDB-lite"/>
    </source>
</evidence>
<keyword evidence="2" id="KW-0472">Membrane</keyword>
<organism evidence="4">
    <name type="scientific">Naegleria gruberi</name>
    <name type="common">Amoeba</name>
    <dbReference type="NCBI Taxonomy" id="5762"/>
    <lineage>
        <taxon>Eukaryota</taxon>
        <taxon>Discoba</taxon>
        <taxon>Heterolobosea</taxon>
        <taxon>Tetramitia</taxon>
        <taxon>Eutetramitia</taxon>
        <taxon>Vahlkampfiidae</taxon>
        <taxon>Naegleria</taxon>
    </lineage>
</organism>
<feature type="compositionally biased region" description="Low complexity" evidence="1">
    <location>
        <begin position="274"/>
        <end position="286"/>
    </location>
</feature>
<dbReference type="Proteomes" id="UP000006671">
    <property type="component" value="Unassembled WGS sequence"/>
</dbReference>
<dbReference type="EMBL" id="GG738968">
    <property type="protein sequence ID" value="EFC35971.1"/>
    <property type="molecule type" value="Genomic_DNA"/>
</dbReference>
<keyword evidence="4" id="KW-1185">Reference proteome</keyword>
<feature type="compositionally biased region" description="Polar residues" evidence="1">
    <location>
        <begin position="328"/>
        <end position="342"/>
    </location>
</feature>
<dbReference type="GeneID" id="8860820"/>
<feature type="transmembrane region" description="Helical" evidence="2">
    <location>
        <begin position="299"/>
        <end position="323"/>
    </location>
</feature>
<dbReference type="InParanoid" id="D2W4N1"/>
<keyword evidence="2" id="KW-0812">Transmembrane</keyword>
<dbReference type="AlphaFoldDB" id="D2W4N1"/>
<feature type="region of interest" description="Disordered" evidence="1">
    <location>
        <begin position="248"/>
        <end position="289"/>
    </location>
</feature>